<evidence type="ECO:0000313" key="3">
    <source>
        <dbReference type="EMBL" id="TYO76637.1"/>
    </source>
</evidence>
<sequence length="94" mass="9830">MIPSPDDDGATDQSLNGDHGPPWLGVRLLPSAVLAWLGVLALLTGVHGVWWMLGEPTPAYAGYGVPSLLWDSALVFVGVYFLTVAVGSAAARLD</sequence>
<keyword evidence="1" id="KW-0472">Membrane</keyword>
<feature type="transmembrane region" description="Helical" evidence="1">
    <location>
        <begin position="33"/>
        <end position="53"/>
    </location>
</feature>
<organism evidence="2 4">
    <name type="scientific">Halobacterium salinarum (strain ATCC 33171 / DSM 3754 / JCM 8978 / NBRC 102687 / NCIMB 764 / 91-R6)</name>
    <dbReference type="NCBI Taxonomy" id="2597657"/>
    <lineage>
        <taxon>Archaea</taxon>
        <taxon>Methanobacteriati</taxon>
        <taxon>Methanobacteriota</taxon>
        <taxon>Stenosarchaea group</taxon>
        <taxon>Halobacteria</taxon>
        <taxon>Halobacteriales</taxon>
        <taxon>Halobacteriaceae</taxon>
        <taxon>Halobacterium</taxon>
    </lineage>
</organism>
<feature type="transmembrane region" description="Helical" evidence="1">
    <location>
        <begin position="73"/>
        <end position="93"/>
    </location>
</feature>
<dbReference type="Proteomes" id="UP000296216">
    <property type="component" value="Chromosome"/>
</dbReference>
<evidence type="ECO:0000256" key="1">
    <source>
        <dbReference type="SAM" id="Phobius"/>
    </source>
</evidence>
<dbReference type="EMBL" id="VRYN01000002">
    <property type="protein sequence ID" value="TYO76637.1"/>
    <property type="molecule type" value="Genomic_DNA"/>
</dbReference>
<reference evidence="2" key="3">
    <citation type="journal article" name="MicrobiologyOpen">
        <title>Whole-genome comparison between the type strain of Halobacterium salinarum (DSM 3754(T)) and the laboratory strains R1 and NRC-1.</title>
        <authorList>
            <person name="Pfeiffer F."/>
            <person name="Losensky G."/>
            <person name="Marchfelder A."/>
            <person name="Habermann B."/>
            <person name="Dyall-Smith M."/>
        </authorList>
    </citation>
    <scope>NUCLEOTIDE SEQUENCE</scope>
    <source>
        <strain evidence="2">91-R6</strain>
    </source>
</reference>
<dbReference type="GeneID" id="68693410"/>
<dbReference type="AlphaFoldDB" id="A0A4D6GRH9"/>
<reference evidence="2 4" key="1">
    <citation type="journal article" date="2019" name="Microbiol. Resour. Announc.">
        <title>The Genome Sequence of the Halobacterium salinarum Type Strain Is Closely Related to That of Laboratory Strains NRC-1 and R1.</title>
        <authorList>
            <person name="Pfeiffer F."/>
            <person name="Marchfelder A."/>
            <person name="Habermann B."/>
            <person name="Dyall-Smith M.L."/>
        </authorList>
    </citation>
    <scope>NUCLEOTIDE SEQUENCE [LARGE SCALE GENOMIC DNA]</scope>
    <source>
        <strain evidence="2">91-R6</strain>
        <strain evidence="4">ATCC 33171 / DSM 3754 / JCM 8978 / NBRC 102687 / NCIMB 764 / 91-R6</strain>
    </source>
</reference>
<dbReference type="EMBL" id="CP038631">
    <property type="protein sequence ID" value="QCC44315.1"/>
    <property type="molecule type" value="Genomic_DNA"/>
</dbReference>
<protein>
    <submittedName>
        <fullName evidence="2">Uncharacterized protein</fullName>
    </submittedName>
</protein>
<evidence type="ECO:0000313" key="5">
    <source>
        <dbReference type="Proteomes" id="UP000323075"/>
    </source>
</evidence>
<keyword evidence="1" id="KW-1133">Transmembrane helix</keyword>
<reference evidence="3 5" key="2">
    <citation type="submission" date="2019-07" db="EMBL/GenBank/DDBJ databases">
        <title>Genomic Encyclopedia of Archaeal and Bacterial Type Strains, Phase II (KMG-II): from individual species to whole genera.</title>
        <authorList>
            <person name="Goeker M."/>
        </authorList>
    </citation>
    <scope>NUCLEOTIDE SEQUENCE [LARGE SCALE GENOMIC DNA]</scope>
    <source>
        <strain evidence="3 5">DSM 3754</strain>
    </source>
</reference>
<evidence type="ECO:0000313" key="4">
    <source>
        <dbReference type="Proteomes" id="UP000296216"/>
    </source>
</evidence>
<name>A0A4D6GRH9_HALS9</name>
<keyword evidence="1" id="KW-0812">Transmembrane</keyword>
<evidence type="ECO:0000313" key="2">
    <source>
        <dbReference type="EMBL" id="QCC44315.1"/>
    </source>
</evidence>
<gene>
    <name evidence="3" type="ORF">APQ99_01278</name>
    <name evidence="2" type="ORF">HBSAL_02940</name>
</gene>
<proteinExistence type="predicted"/>
<dbReference type="Proteomes" id="UP000323075">
    <property type="component" value="Unassembled WGS sequence"/>
</dbReference>
<dbReference type="RefSeq" id="WP_012289165.1">
    <property type="nucleotide sequence ID" value="NZ_VRYN01000002.1"/>
</dbReference>
<accession>A0A4D6GRH9</accession>